<dbReference type="Pfam" id="PF04397">
    <property type="entry name" value="LytTR"/>
    <property type="match status" value="1"/>
</dbReference>
<dbReference type="InterPro" id="IPR046947">
    <property type="entry name" value="LytR-like"/>
</dbReference>
<protein>
    <submittedName>
        <fullName evidence="4">LytR/AlgR family response regulator transcription factor</fullName>
    </submittedName>
</protein>
<reference evidence="4 5" key="1">
    <citation type="submission" date="2024-09" db="EMBL/GenBank/DDBJ databases">
        <authorList>
            <person name="Sun Q."/>
            <person name="Mori K."/>
        </authorList>
    </citation>
    <scope>NUCLEOTIDE SEQUENCE [LARGE SCALE GENOMIC DNA]</scope>
    <source>
        <strain evidence="4 5">CECT 7955</strain>
    </source>
</reference>
<keyword evidence="1" id="KW-0597">Phosphoprotein</keyword>
<dbReference type="InterPro" id="IPR011006">
    <property type="entry name" value="CheY-like_superfamily"/>
</dbReference>
<name>A0ABV5GSF6_9FLAO</name>
<evidence type="ECO:0000259" key="2">
    <source>
        <dbReference type="PROSITE" id="PS50110"/>
    </source>
</evidence>
<gene>
    <name evidence="4" type="ORF">ACFFVF_17545</name>
</gene>
<comment type="caution">
    <text evidence="4">The sequence shown here is derived from an EMBL/GenBank/DDBJ whole genome shotgun (WGS) entry which is preliminary data.</text>
</comment>
<evidence type="ECO:0000313" key="5">
    <source>
        <dbReference type="Proteomes" id="UP001589607"/>
    </source>
</evidence>
<dbReference type="SMART" id="SM00448">
    <property type="entry name" value="REC"/>
    <property type="match status" value="1"/>
</dbReference>
<dbReference type="Proteomes" id="UP001589607">
    <property type="component" value="Unassembled WGS sequence"/>
</dbReference>
<feature type="modified residue" description="4-aspartylphosphate" evidence="1">
    <location>
        <position position="55"/>
    </location>
</feature>
<dbReference type="SMART" id="SM00850">
    <property type="entry name" value="LytTR"/>
    <property type="match status" value="1"/>
</dbReference>
<proteinExistence type="predicted"/>
<feature type="domain" description="HTH LytTR-type" evidence="3">
    <location>
        <begin position="126"/>
        <end position="218"/>
    </location>
</feature>
<dbReference type="Gene3D" id="3.40.50.2300">
    <property type="match status" value="1"/>
</dbReference>
<keyword evidence="5" id="KW-1185">Reference proteome</keyword>
<dbReference type="InterPro" id="IPR001789">
    <property type="entry name" value="Sig_transdc_resp-reg_receiver"/>
</dbReference>
<evidence type="ECO:0000256" key="1">
    <source>
        <dbReference type="PROSITE-ProRule" id="PRU00169"/>
    </source>
</evidence>
<dbReference type="PANTHER" id="PTHR37299:SF1">
    <property type="entry name" value="STAGE 0 SPORULATION PROTEIN A HOMOLOG"/>
    <property type="match status" value="1"/>
</dbReference>
<feature type="domain" description="Response regulatory" evidence="2">
    <location>
        <begin position="5"/>
        <end position="118"/>
    </location>
</feature>
<dbReference type="PROSITE" id="PS50930">
    <property type="entry name" value="HTH_LYTTR"/>
    <property type="match status" value="1"/>
</dbReference>
<dbReference type="RefSeq" id="WP_236453825.1">
    <property type="nucleotide sequence ID" value="NZ_CBCSGE010000011.1"/>
</dbReference>
<dbReference type="EMBL" id="JBHMEY010000080">
    <property type="protein sequence ID" value="MFB9098317.1"/>
    <property type="molecule type" value="Genomic_DNA"/>
</dbReference>
<accession>A0ABV5GSF6</accession>
<dbReference type="Gene3D" id="2.40.50.1020">
    <property type="entry name" value="LytTr DNA-binding domain"/>
    <property type="match status" value="1"/>
</dbReference>
<dbReference type="Pfam" id="PF00072">
    <property type="entry name" value="Response_reg"/>
    <property type="match status" value="1"/>
</dbReference>
<dbReference type="PROSITE" id="PS50110">
    <property type="entry name" value="RESPONSE_REGULATORY"/>
    <property type="match status" value="1"/>
</dbReference>
<evidence type="ECO:0000313" key="4">
    <source>
        <dbReference type="EMBL" id="MFB9098317.1"/>
    </source>
</evidence>
<dbReference type="PANTHER" id="PTHR37299">
    <property type="entry name" value="TRANSCRIPTIONAL REGULATOR-RELATED"/>
    <property type="match status" value="1"/>
</dbReference>
<sequence length="218" mass="25055">MLNTKILIVEDEVLIADYIAELLEEEKFTTIKLAHDEDEAKFLMDSFLPEIILMDINLNGLNAGIELAKNKNGKAKVIFLTGQYDYKLMNDALQTNPDSYLTKPIKKQDVIAAINLVIIKQKANFITIKDGYDEVKISLDDILFIKSDANYIDIQLLNKKYTTRQSLDAFLEEIQSDNFKKVHRSYIVNRSKITKKNSTSVFVNEIEIPLSRKLDFEL</sequence>
<evidence type="ECO:0000259" key="3">
    <source>
        <dbReference type="PROSITE" id="PS50930"/>
    </source>
</evidence>
<dbReference type="InterPro" id="IPR007492">
    <property type="entry name" value="LytTR_DNA-bd_dom"/>
</dbReference>
<organism evidence="4 5">
    <name type="scientific">Flavobacterium jumunjinense</name>
    <dbReference type="NCBI Taxonomy" id="998845"/>
    <lineage>
        <taxon>Bacteria</taxon>
        <taxon>Pseudomonadati</taxon>
        <taxon>Bacteroidota</taxon>
        <taxon>Flavobacteriia</taxon>
        <taxon>Flavobacteriales</taxon>
        <taxon>Flavobacteriaceae</taxon>
        <taxon>Flavobacterium</taxon>
    </lineage>
</organism>
<dbReference type="SUPFAM" id="SSF52172">
    <property type="entry name" value="CheY-like"/>
    <property type="match status" value="1"/>
</dbReference>